<keyword evidence="5 6" id="KW-0472">Membrane</keyword>
<evidence type="ECO:0000256" key="1">
    <source>
        <dbReference type="ARBA" id="ARBA00004651"/>
    </source>
</evidence>
<dbReference type="PANTHER" id="PTHR11662:SF399">
    <property type="entry name" value="FI19708P1-RELATED"/>
    <property type="match status" value="1"/>
</dbReference>
<feature type="transmembrane region" description="Helical" evidence="6">
    <location>
        <begin position="84"/>
        <end position="102"/>
    </location>
</feature>
<evidence type="ECO:0000313" key="8">
    <source>
        <dbReference type="EMBL" id="MXQ55736.1"/>
    </source>
</evidence>
<reference evidence="8 9" key="1">
    <citation type="submission" date="2019-12" db="EMBL/GenBank/DDBJ databases">
        <title>Whole-genome analyses of novel actinobacteria.</title>
        <authorList>
            <person name="Sahin N."/>
            <person name="Saygin H."/>
        </authorList>
    </citation>
    <scope>NUCLEOTIDE SEQUENCE [LARGE SCALE GENOMIC DNA]</scope>
    <source>
        <strain evidence="8 9">KC615</strain>
    </source>
</reference>
<feature type="transmembrane region" description="Helical" evidence="6">
    <location>
        <begin position="359"/>
        <end position="380"/>
    </location>
</feature>
<protein>
    <submittedName>
        <fullName evidence="8">MFS transporter</fullName>
    </submittedName>
</protein>
<keyword evidence="3 6" id="KW-0812">Transmembrane</keyword>
<dbReference type="GO" id="GO:0022857">
    <property type="term" value="F:transmembrane transporter activity"/>
    <property type="evidence" value="ECO:0007669"/>
    <property type="project" value="InterPro"/>
</dbReference>
<feature type="transmembrane region" description="Helical" evidence="6">
    <location>
        <begin position="173"/>
        <end position="191"/>
    </location>
</feature>
<gene>
    <name evidence="8" type="ORF">GSM42_18810</name>
</gene>
<dbReference type="RefSeq" id="WP_160803089.1">
    <property type="nucleotide sequence ID" value="NZ_WUUL01000018.1"/>
</dbReference>
<dbReference type="Proteomes" id="UP000430692">
    <property type="component" value="Unassembled WGS sequence"/>
</dbReference>
<comment type="subcellular location">
    <subcellularLocation>
        <location evidence="1">Cell membrane</location>
        <topology evidence="1">Multi-pass membrane protein</topology>
    </subcellularLocation>
</comment>
<dbReference type="SUPFAM" id="SSF103473">
    <property type="entry name" value="MFS general substrate transporter"/>
    <property type="match status" value="1"/>
</dbReference>
<feature type="transmembrane region" description="Helical" evidence="6">
    <location>
        <begin position="54"/>
        <end position="75"/>
    </location>
</feature>
<name>A0A6I4W172_9BACL</name>
<dbReference type="Pfam" id="PF07690">
    <property type="entry name" value="MFS_1"/>
    <property type="match status" value="1"/>
</dbReference>
<feature type="transmembrane region" description="Helical" evidence="6">
    <location>
        <begin position="150"/>
        <end position="167"/>
    </location>
</feature>
<dbReference type="GO" id="GO:0005886">
    <property type="term" value="C:plasma membrane"/>
    <property type="evidence" value="ECO:0007669"/>
    <property type="project" value="UniProtKB-SubCell"/>
</dbReference>
<evidence type="ECO:0000313" key="9">
    <source>
        <dbReference type="Proteomes" id="UP000430692"/>
    </source>
</evidence>
<dbReference type="EMBL" id="WUUL01000018">
    <property type="protein sequence ID" value="MXQ55736.1"/>
    <property type="molecule type" value="Genomic_DNA"/>
</dbReference>
<feature type="transmembrane region" description="Helical" evidence="6">
    <location>
        <begin position="299"/>
        <end position="317"/>
    </location>
</feature>
<organism evidence="8 9">
    <name type="scientific">Shimazuella alba</name>
    <dbReference type="NCBI Taxonomy" id="2690964"/>
    <lineage>
        <taxon>Bacteria</taxon>
        <taxon>Bacillati</taxon>
        <taxon>Bacillota</taxon>
        <taxon>Bacilli</taxon>
        <taxon>Bacillales</taxon>
        <taxon>Thermoactinomycetaceae</taxon>
        <taxon>Shimazuella</taxon>
    </lineage>
</organism>
<dbReference type="InterPro" id="IPR020846">
    <property type="entry name" value="MFS_dom"/>
</dbReference>
<evidence type="ECO:0000256" key="3">
    <source>
        <dbReference type="ARBA" id="ARBA00022692"/>
    </source>
</evidence>
<proteinExistence type="predicted"/>
<dbReference type="InterPro" id="IPR036259">
    <property type="entry name" value="MFS_trans_sf"/>
</dbReference>
<dbReference type="PROSITE" id="PS50850">
    <property type="entry name" value="MFS"/>
    <property type="match status" value="1"/>
</dbReference>
<feature type="transmembrane region" description="Helical" evidence="6">
    <location>
        <begin position="275"/>
        <end position="292"/>
    </location>
</feature>
<evidence type="ECO:0000256" key="6">
    <source>
        <dbReference type="SAM" id="Phobius"/>
    </source>
</evidence>
<keyword evidence="2" id="KW-0813">Transport</keyword>
<feature type="transmembrane region" description="Helical" evidence="6">
    <location>
        <begin position="108"/>
        <end position="129"/>
    </location>
</feature>
<feature type="transmembrane region" description="Helical" evidence="6">
    <location>
        <begin position="232"/>
        <end position="255"/>
    </location>
</feature>
<dbReference type="AlphaFoldDB" id="A0A6I4W172"/>
<evidence type="ECO:0000256" key="2">
    <source>
        <dbReference type="ARBA" id="ARBA00022448"/>
    </source>
</evidence>
<evidence type="ECO:0000256" key="5">
    <source>
        <dbReference type="ARBA" id="ARBA00023136"/>
    </source>
</evidence>
<feature type="transmembrane region" description="Helical" evidence="6">
    <location>
        <begin position="392"/>
        <end position="410"/>
    </location>
</feature>
<dbReference type="PANTHER" id="PTHR11662">
    <property type="entry name" value="SOLUTE CARRIER FAMILY 17"/>
    <property type="match status" value="1"/>
</dbReference>
<dbReference type="InterPro" id="IPR011701">
    <property type="entry name" value="MFS"/>
</dbReference>
<dbReference type="InterPro" id="IPR050382">
    <property type="entry name" value="MFS_Na/Anion_cotransporter"/>
</dbReference>
<dbReference type="Gene3D" id="1.20.1250.20">
    <property type="entry name" value="MFS general substrate transporter like domains"/>
    <property type="match status" value="2"/>
</dbReference>
<evidence type="ECO:0000256" key="4">
    <source>
        <dbReference type="ARBA" id="ARBA00022989"/>
    </source>
</evidence>
<accession>A0A6I4W172</accession>
<sequence length="422" mass="47015">MLSKQMRWVYIALPIFMFWFLGQTDKLGISIIQTDPQFLLDLGLTGADKNAKIGLLTLAFTIAYAVSNIFWGFIIDKLGARKTAILGVSVWTITMVMAGLSQSYETFMLSRILLGLGEGMMIPVSNKFISNWFHKRETGRAQASWISGNYLGPAIGTFVLSIVLASLHWQGAFYFLALCNLLINIPMFLFMTRDLPEEHKGLSKEELAYIRAGYTRKEKNSNKNTQNFAQDFRYWIVWVGMLVASFLFFGLSIWLPTYLIQGKNFSADSMTSITSLSWLFALSFVLINGYFADKTKRPALQATLMFALCAIFLTITFTTSNPLLAGICLGLAMGTQGGVFHLSNLFIVKYSTPETAGRAAGLMGFTNILGGFSSYIMGWLRDISNGDFGPSIIMLIIVSIVGFVAYLFSLKKEAEEVRLLKS</sequence>
<feature type="domain" description="Major facilitator superfamily (MFS) profile" evidence="7">
    <location>
        <begin position="11"/>
        <end position="414"/>
    </location>
</feature>
<comment type="caution">
    <text evidence="8">The sequence shown here is derived from an EMBL/GenBank/DDBJ whole genome shotgun (WGS) entry which is preliminary data.</text>
</comment>
<evidence type="ECO:0000259" key="7">
    <source>
        <dbReference type="PROSITE" id="PS50850"/>
    </source>
</evidence>
<keyword evidence="9" id="KW-1185">Reference proteome</keyword>
<keyword evidence="4 6" id="KW-1133">Transmembrane helix</keyword>
<feature type="transmembrane region" description="Helical" evidence="6">
    <location>
        <begin position="323"/>
        <end position="347"/>
    </location>
</feature>